<evidence type="ECO:0000313" key="3">
    <source>
        <dbReference type="EMBL" id="GBG29390.1"/>
    </source>
</evidence>
<dbReference type="InParanoid" id="A0A2R5GEM5"/>
<dbReference type="InterPro" id="IPR023210">
    <property type="entry name" value="NADP_OxRdtase_dom"/>
</dbReference>
<reference evidence="3 4" key="1">
    <citation type="submission" date="2017-12" db="EMBL/GenBank/DDBJ databases">
        <title>Sequencing, de novo assembly and annotation of complete genome of a new Thraustochytrid species, strain FCC1311.</title>
        <authorList>
            <person name="Sedici K."/>
            <person name="Godart F."/>
            <person name="Aiese Cigliano R."/>
            <person name="Sanseverino W."/>
            <person name="Barakat M."/>
            <person name="Ortet P."/>
            <person name="Marechal E."/>
            <person name="Cagnac O."/>
            <person name="Amato A."/>
        </authorList>
    </citation>
    <scope>NUCLEOTIDE SEQUENCE [LARGE SCALE GENOMIC DNA]</scope>
</reference>
<dbReference type="InterPro" id="IPR036812">
    <property type="entry name" value="NAD(P)_OxRdtase_dom_sf"/>
</dbReference>
<dbReference type="EMBL" id="BEYU01000056">
    <property type="protein sequence ID" value="GBG29390.1"/>
    <property type="molecule type" value="Genomic_DNA"/>
</dbReference>
<dbReference type="Pfam" id="PF00248">
    <property type="entry name" value="Aldo_ket_red"/>
    <property type="match status" value="1"/>
</dbReference>
<dbReference type="AlphaFoldDB" id="A0A2R5GEM5"/>
<feature type="coiled-coil region" evidence="1">
    <location>
        <begin position="226"/>
        <end position="253"/>
    </location>
</feature>
<protein>
    <recommendedName>
        <fullName evidence="2">NADP-dependent oxidoreductase domain-containing protein</fullName>
    </recommendedName>
</protein>
<dbReference type="SUPFAM" id="SSF51430">
    <property type="entry name" value="NAD(P)-linked oxidoreductase"/>
    <property type="match status" value="1"/>
</dbReference>
<comment type="caution">
    <text evidence="3">The sequence shown here is derived from an EMBL/GenBank/DDBJ whole genome shotgun (WGS) entry which is preliminary data.</text>
</comment>
<keyword evidence="1" id="KW-0175">Coiled coil</keyword>
<dbReference type="Gene3D" id="3.20.20.100">
    <property type="entry name" value="NADP-dependent oxidoreductase domain"/>
    <property type="match status" value="1"/>
</dbReference>
<proteinExistence type="predicted"/>
<name>A0A2R5GEM5_9STRA</name>
<evidence type="ECO:0000313" key="4">
    <source>
        <dbReference type="Proteomes" id="UP000241890"/>
    </source>
</evidence>
<gene>
    <name evidence="3" type="ORF">FCC1311_056122</name>
</gene>
<keyword evidence="4" id="KW-1185">Reference proteome</keyword>
<accession>A0A2R5GEM5</accession>
<sequence length="417" mass="44867">MSKRARPETDAASVDESCIEVYKVFFASVSTGESKVDEDRAMAAIVRAARSFREARAAARERADTGTVAQVKFIMVAPVLSPLVAKLKRQAAAEGIAPEDLGAKFGTLAQVQGAFALGVGTGERWRRPGENHENVQMHRAGLGHLVQTQYGDDDGILRIGELRVVDVPASDSLRKKTGAHFVVCVRGPVVNQDKPGFCGADYASNGAEATLEGAYLSMFEAVAVRADDATRARMDAKREITQAKRRKQDTEDLIRIMRAAHSCVDRGLVDRLGLCNVTLAQLEAVLGAGIPVASVQNELSAWDMRSARASGKFGGTLQYCQDHGIAFIAIKTFGGTAFRKDPSGFKGLEQRFPLAAREDMSPFALWLACSAQKWPCLVHVPGATQIAHVLDCQRAAISLVSAVAEDSAFEQVFDSVS</sequence>
<feature type="domain" description="NADP-dependent oxidoreductase" evidence="2">
    <location>
        <begin position="253"/>
        <end position="340"/>
    </location>
</feature>
<dbReference type="Proteomes" id="UP000241890">
    <property type="component" value="Unassembled WGS sequence"/>
</dbReference>
<evidence type="ECO:0000259" key="2">
    <source>
        <dbReference type="Pfam" id="PF00248"/>
    </source>
</evidence>
<evidence type="ECO:0000256" key="1">
    <source>
        <dbReference type="SAM" id="Coils"/>
    </source>
</evidence>
<organism evidence="3 4">
    <name type="scientific">Hondaea fermentalgiana</name>
    <dbReference type="NCBI Taxonomy" id="2315210"/>
    <lineage>
        <taxon>Eukaryota</taxon>
        <taxon>Sar</taxon>
        <taxon>Stramenopiles</taxon>
        <taxon>Bigyra</taxon>
        <taxon>Labyrinthulomycetes</taxon>
        <taxon>Thraustochytrida</taxon>
        <taxon>Thraustochytriidae</taxon>
        <taxon>Hondaea</taxon>
    </lineage>
</organism>